<protein>
    <submittedName>
        <fullName evidence="7">GAF domain-containing protein</fullName>
    </submittedName>
</protein>
<dbReference type="PIRSF" id="PIRSF036625">
    <property type="entry name" value="GAF_ANTAR"/>
    <property type="match status" value="1"/>
</dbReference>
<dbReference type="InterPro" id="IPR011006">
    <property type="entry name" value="CheY-like_superfamily"/>
</dbReference>
<feature type="domain" description="ANTAR" evidence="6">
    <location>
        <begin position="214"/>
        <end position="275"/>
    </location>
</feature>
<evidence type="ECO:0000256" key="2">
    <source>
        <dbReference type="ARBA" id="ARBA00022777"/>
    </source>
</evidence>
<evidence type="ECO:0000313" key="7">
    <source>
        <dbReference type="EMBL" id="NYI42768.1"/>
    </source>
</evidence>
<evidence type="ECO:0000313" key="8">
    <source>
        <dbReference type="Proteomes" id="UP000547973"/>
    </source>
</evidence>
<gene>
    <name evidence="7" type="ORF">BKA03_002887</name>
</gene>
<evidence type="ECO:0000256" key="5">
    <source>
        <dbReference type="SAM" id="MobiDB-lite"/>
    </source>
</evidence>
<keyword evidence="1" id="KW-0808">Transferase</keyword>
<dbReference type="InterPro" id="IPR003018">
    <property type="entry name" value="GAF"/>
</dbReference>
<dbReference type="SMART" id="SM00065">
    <property type="entry name" value="GAF"/>
    <property type="match status" value="1"/>
</dbReference>
<dbReference type="EMBL" id="JACBZO010000001">
    <property type="protein sequence ID" value="NYI42768.1"/>
    <property type="molecule type" value="Genomic_DNA"/>
</dbReference>
<sequence>MTETRPVVPGDAPGERDRADTELTGGSAGRDGSLLVRQSVDVAEIEAHDLSASLADLAGLVTGTMGLGELLSRVATYASHAIPGADGAGVTLLRAHGDGHDVEALASSAPFVAEIDELQYRVVNEGPCISAALEGQTVRSGSLGGEKRWPHFGPRVGRLGVHSVLSLPLLLPDRVVGAINVYGHAKDAFDDHAAHVGELFAAPAAVAVHNAQVLAQAMALTTQLQAALSSRPVIDQAIGILRSRSGCSADEAFAKLRILSQHENTRLTTVAQRMVDEAVRRARAHATKL</sequence>
<dbReference type="Gene3D" id="1.10.10.10">
    <property type="entry name" value="Winged helix-like DNA-binding domain superfamily/Winged helix DNA-binding domain"/>
    <property type="match status" value="1"/>
</dbReference>
<keyword evidence="3" id="KW-0805">Transcription regulation</keyword>
<evidence type="ECO:0000256" key="1">
    <source>
        <dbReference type="ARBA" id="ARBA00022679"/>
    </source>
</evidence>
<dbReference type="GO" id="GO:0016301">
    <property type="term" value="F:kinase activity"/>
    <property type="evidence" value="ECO:0007669"/>
    <property type="project" value="UniProtKB-KW"/>
</dbReference>
<name>A0A7Y9ZDW4_9MICO</name>
<organism evidence="7 8">
    <name type="scientific">Demequina lutea</name>
    <dbReference type="NCBI Taxonomy" id="431489"/>
    <lineage>
        <taxon>Bacteria</taxon>
        <taxon>Bacillati</taxon>
        <taxon>Actinomycetota</taxon>
        <taxon>Actinomycetes</taxon>
        <taxon>Micrococcales</taxon>
        <taxon>Demequinaceae</taxon>
        <taxon>Demequina</taxon>
    </lineage>
</organism>
<dbReference type="SUPFAM" id="SSF52172">
    <property type="entry name" value="CheY-like"/>
    <property type="match status" value="1"/>
</dbReference>
<accession>A0A7Y9ZDW4</accession>
<dbReference type="Proteomes" id="UP000547973">
    <property type="component" value="Unassembled WGS sequence"/>
</dbReference>
<dbReference type="SMART" id="SM01012">
    <property type="entry name" value="ANTAR"/>
    <property type="match status" value="1"/>
</dbReference>
<dbReference type="Pfam" id="PF13185">
    <property type="entry name" value="GAF_2"/>
    <property type="match status" value="1"/>
</dbReference>
<keyword evidence="4" id="KW-0804">Transcription</keyword>
<dbReference type="InterPro" id="IPR029016">
    <property type="entry name" value="GAF-like_dom_sf"/>
</dbReference>
<dbReference type="PROSITE" id="PS50921">
    <property type="entry name" value="ANTAR"/>
    <property type="match status" value="1"/>
</dbReference>
<dbReference type="GO" id="GO:0003723">
    <property type="term" value="F:RNA binding"/>
    <property type="evidence" value="ECO:0007669"/>
    <property type="project" value="InterPro"/>
</dbReference>
<dbReference type="InterPro" id="IPR005561">
    <property type="entry name" value="ANTAR"/>
</dbReference>
<dbReference type="InterPro" id="IPR012074">
    <property type="entry name" value="GAF_ANTAR"/>
</dbReference>
<keyword evidence="2" id="KW-0418">Kinase</keyword>
<proteinExistence type="predicted"/>
<dbReference type="RefSeq" id="WP_083971629.1">
    <property type="nucleotide sequence ID" value="NZ_BBRC01000006.1"/>
</dbReference>
<feature type="region of interest" description="Disordered" evidence="5">
    <location>
        <begin position="1"/>
        <end position="30"/>
    </location>
</feature>
<evidence type="ECO:0000259" key="6">
    <source>
        <dbReference type="PROSITE" id="PS50921"/>
    </source>
</evidence>
<comment type="caution">
    <text evidence="7">The sequence shown here is derived from an EMBL/GenBank/DDBJ whole genome shotgun (WGS) entry which is preliminary data.</text>
</comment>
<keyword evidence="8" id="KW-1185">Reference proteome</keyword>
<dbReference type="OrthoDB" id="3688893at2"/>
<evidence type="ECO:0000256" key="4">
    <source>
        <dbReference type="ARBA" id="ARBA00023163"/>
    </source>
</evidence>
<dbReference type="Pfam" id="PF03861">
    <property type="entry name" value="ANTAR"/>
    <property type="match status" value="1"/>
</dbReference>
<reference evidence="7 8" key="1">
    <citation type="submission" date="2020-07" db="EMBL/GenBank/DDBJ databases">
        <title>Sequencing the genomes of 1000 actinobacteria strains.</title>
        <authorList>
            <person name="Klenk H.-P."/>
        </authorList>
    </citation>
    <scope>NUCLEOTIDE SEQUENCE [LARGE SCALE GENOMIC DNA]</scope>
    <source>
        <strain evidence="7 8">DSM 19970</strain>
    </source>
</reference>
<dbReference type="AlphaFoldDB" id="A0A7Y9ZDW4"/>
<dbReference type="Gene3D" id="3.30.450.40">
    <property type="match status" value="1"/>
</dbReference>
<dbReference type="SUPFAM" id="SSF55781">
    <property type="entry name" value="GAF domain-like"/>
    <property type="match status" value="1"/>
</dbReference>
<evidence type="ECO:0000256" key="3">
    <source>
        <dbReference type="ARBA" id="ARBA00023015"/>
    </source>
</evidence>
<dbReference type="InterPro" id="IPR036388">
    <property type="entry name" value="WH-like_DNA-bd_sf"/>
</dbReference>